<keyword evidence="8 17" id="KW-0479">Metal-binding</keyword>
<evidence type="ECO:0000256" key="14">
    <source>
        <dbReference type="ARBA" id="ARBA00034078"/>
    </source>
</evidence>
<dbReference type="Gene3D" id="3.30.365.10">
    <property type="entry name" value="Aldehyde oxidase/xanthine dehydrogenase, molybdopterin binding domain"/>
    <property type="match status" value="4"/>
</dbReference>
<keyword evidence="11 17" id="KW-0408">Iron</keyword>
<dbReference type="FunFam" id="3.30.365.10:FF:000003">
    <property type="entry name" value="Aldehyde oxidase 1"/>
    <property type="match status" value="1"/>
</dbReference>
<feature type="binding site" evidence="17">
    <location>
        <position position="50"/>
    </location>
    <ligand>
        <name>[2Fe-2S] cluster</name>
        <dbReference type="ChEBI" id="CHEBI:190135"/>
        <label>2</label>
    </ligand>
</feature>
<dbReference type="InterPro" id="IPR022407">
    <property type="entry name" value="OxRdtase_Mopterin_BS"/>
</dbReference>
<dbReference type="PIRSF" id="PIRSF000127">
    <property type="entry name" value="Xanthine_DH"/>
    <property type="match status" value="1"/>
</dbReference>
<protein>
    <recommendedName>
        <fullName evidence="18">FAD-binding PCMH-type domain-containing protein</fullName>
    </recommendedName>
</protein>
<evidence type="ECO:0000256" key="8">
    <source>
        <dbReference type="ARBA" id="ARBA00022723"/>
    </source>
</evidence>
<dbReference type="Pfam" id="PF01315">
    <property type="entry name" value="Ald_Xan_dh_C"/>
    <property type="match status" value="1"/>
</dbReference>
<dbReference type="GO" id="GO:0030151">
    <property type="term" value="F:molybdenum ion binding"/>
    <property type="evidence" value="ECO:0007669"/>
    <property type="project" value="InterPro"/>
</dbReference>
<feature type="binding site" evidence="17">
    <location>
        <position position="7"/>
    </location>
    <ligand>
        <name>[2Fe-2S] cluster</name>
        <dbReference type="ChEBI" id="CHEBI:190135"/>
        <label>1</label>
    </ligand>
</feature>
<dbReference type="Gene3D" id="1.10.150.120">
    <property type="entry name" value="[2Fe-2S]-binding domain"/>
    <property type="match status" value="1"/>
</dbReference>
<evidence type="ECO:0000256" key="6">
    <source>
        <dbReference type="ARBA" id="ARBA00022630"/>
    </source>
</evidence>
<comment type="cofactor">
    <cofactor evidence="1 16">
        <name>FAD</name>
        <dbReference type="ChEBI" id="CHEBI:57692"/>
    </cofactor>
</comment>
<dbReference type="InterPro" id="IPR000674">
    <property type="entry name" value="Ald_Oxase/Xan_DH_a/b"/>
</dbReference>
<dbReference type="FunFam" id="3.30.390.50:FF:000001">
    <property type="entry name" value="Xanthine dehydrogenase oxidase"/>
    <property type="match status" value="1"/>
</dbReference>
<dbReference type="EMBL" id="BLKM01011265">
    <property type="protein sequence ID" value="GFG32608.1"/>
    <property type="molecule type" value="Genomic_DNA"/>
</dbReference>
<comment type="similarity">
    <text evidence="3">Belongs to the xanthine dehydrogenase family.</text>
</comment>
<dbReference type="InterPro" id="IPR036318">
    <property type="entry name" value="FAD-bd_PCMH-like_sf"/>
</dbReference>
<dbReference type="Pfam" id="PF01799">
    <property type="entry name" value="Fer2_2"/>
    <property type="match status" value="1"/>
</dbReference>
<dbReference type="InterPro" id="IPR002888">
    <property type="entry name" value="2Fe-2S-bd"/>
</dbReference>
<dbReference type="GO" id="GO:0016491">
    <property type="term" value="F:oxidoreductase activity"/>
    <property type="evidence" value="ECO:0007669"/>
    <property type="project" value="UniProtKB-KW"/>
</dbReference>
<dbReference type="PANTHER" id="PTHR45444">
    <property type="entry name" value="XANTHINE DEHYDROGENASE"/>
    <property type="match status" value="1"/>
</dbReference>
<dbReference type="Pfam" id="PF02738">
    <property type="entry name" value="MoCoBD_1"/>
    <property type="match status" value="1"/>
</dbReference>
<feature type="binding site" evidence="16">
    <location>
        <begin position="211"/>
        <end position="218"/>
    </location>
    <ligand>
        <name>FAD</name>
        <dbReference type="ChEBI" id="CHEBI:57692"/>
    </ligand>
</feature>
<evidence type="ECO:0000313" key="20">
    <source>
        <dbReference type="Proteomes" id="UP000502823"/>
    </source>
</evidence>
<dbReference type="SUPFAM" id="SSF55447">
    <property type="entry name" value="CO dehydrogenase flavoprotein C-terminal domain-like"/>
    <property type="match status" value="1"/>
</dbReference>
<dbReference type="SUPFAM" id="SSF47741">
    <property type="entry name" value="CO dehydrogenase ISP C-domain like"/>
    <property type="match status" value="1"/>
</dbReference>
<keyword evidence="6" id="KW-0285">Flavoprotein</keyword>
<comment type="caution">
    <text evidence="19">The sequence shown here is derived from an EMBL/GenBank/DDBJ whole genome shotgun (WGS) entry which is preliminary data.</text>
</comment>
<dbReference type="GO" id="GO:0005506">
    <property type="term" value="F:iron ion binding"/>
    <property type="evidence" value="ECO:0007669"/>
    <property type="project" value="InterPro"/>
</dbReference>
<dbReference type="Gene3D" id="3.90.1170.50">
    <property type="entry name" value="Aldehyde oxidase/xanthine dehydrogenase, a/b hammerhead"/>
    <property type="match status" value="1"/>
</dbReference>
<feature type="binding site" evidence="16">
    <location>
        <position position="762"/>
    </location>
    <ligand>
        <name>substrate</name>
    </ligand>
</feature>
<evidence type="ECO:0000256" key="2">
    <source>
        <dbReference type="ARBA" id="ARBA00004275"/>
    </source>
</evidence>
<evidence type="ECO:0000256" key="1">
    <source>
        <dbReference type="ARBA" id="ARBA00001974"/>
    </source>
</evidence>
<sequence length="1289" mass="142725">HLAINACLAPVASLHGLAVTTVEGIGSTKTRLHPVQKRIAEAHGSQCGFCTPGIVMSMYALLRNLPRPTMKDMEIAFQGNLCRCTGYRPIIEGFRSFTEEWEQNQAVYNNGLGNGLSNGNGCAMGDHCCKMKVNGVAANGVCSEDEELLFNKTEYTPYDPSQEPIFPPELRVDSKFDSQFLLIKGKRATWYRPTKFEDLLYLKSKYPEARIVGGNTEIGVEVKFKNMRYPDLIQANMILELTSVASNSSGLRVGAAVTLNDMQQALKNEIDSQPEYKTRIFVALDKMLHWFAGKQIRNVGAVGGNIMTSSPISDLNPIFSAARCQLELHSKENGIRCVPMDHTFFIGYRRTVVKPDEVLVSITIPYTKEDQYFYAYKQAKRRDDDIAIVNLAANVEFEPGTNTIKDISLAFGGMAPITLVAVKTQNKLTGKQWNEKMLDEAYSALMEDLPLHPSAPGGMIQYRRSLSLSLFFKGYLAVVNQLEQKNVPGVQKMREQYRSGITGFHSKIPRSSQYFQVVPAGQKETDLVGRPIVHKSAYKQATGEAVYCDDMPHFENELYLTLVLSTQAHAEIVSIDASQALAMEGVHAFFSAKDLPEPQFRNCHGILHDDQVFATGKVTAQGQVIGAVVAVDQWTAQHAARCVKVEYKGLEPVIITLEDAVQKKSFFPGCPKEICRGDLEAAFKNADHIVTGEARMGGQEHFYLETHCTIAVPKGEDDEMEIFCSTQNPTETQKVIAEVLGTKSNRVVCRVKRMGGGFGGKETRSLVLCVPVAVAAYKLNRPVRCMLDRDEDMMVSGTRHPFLGKYKVGFTKEGKITACDIEIYNNGGHTLDLSGAVLERAMFHIENAYYIPNIRVRGYICKTNLPSNTAFRGFGGPQGMFFGEHMIRHIASYLKKDPLEIASMNIYKEGEKTHYNQPLEHCTLQKCWDECLERAHYVNRKKQVEEFNRQNRWKKRGICMVPTKFGISYTLLFLNQSGALVLIYEDGSVLVSHGGTEMGQGLHTKMIQVASRALGISADLIHISETSTDKVPNTSATAASCGSDLNGMAVIDACETLLKRLEPFKAANPKGKWADWVKAAYWGRVSLSATGFYRTPGIGYDWSKNEGKPFKYFTYGAACSEVEIDCLTGDHQVLRTDIVMDLGDSLNPAIDVGQVEGGFMQGYGLFTLEEMVYSPTGTVYSRGPGVYKIPGFADIPIEFNVSLLKGSPNKHAVYSSKAVGEPPLFLASSIFFAIKEAITAARMERGLTGAFRLDSPATTARIRMACDDEITVKFPEPVPGTFTPWNVVP</sequence>
<dbReference type="SUPFAM" id="SSF54665">
    <property type="entry name" value="CO dehydrogenase molybdoprotein N-domain-like"/>
    <property type="match status" value="1"/>
</dbReference>
<dbReference type="FunFam" id="3.30.43.10:FF:000001">
    <property type="entry name" value="Xanthine dehydrogenase/oxidase"/>
    <property type="match status" value="1"/>
</dbReference>
<feature type="active site" description="Proton acceptor" evidence="15">
    <location>
        <position position="1221"/>
    </location>
</feature>
<dbReference type="PROSITE" id="PS51387">
    <property type="entry name" value="FAD_PCMH"/>
    <property type="match status" value="1"/>
</dbReference>
<dbReference type="InterPro" id="IPR016208">
    <property type="entry name" value="Ald_Oxase/xanthine_DH-like"/>
</dbReference>
<feature type="binding site" evidence="17">
    <location>
        <position position="84"/>
    </location>
    <ligand>
        <name>[2Fe-2S] cluster</name>
        <dbReference type="ChEBI" id="CHEBI:190135"/>
        <label>2</label>
    </ligand>
</feature>
<accession>A0A6L2PPV9</accession>
<evidence type="ECO:0000256" key="17">
    <source>
        <dbReference type="PIRSR" id="PIRSR000127-3"/>
    </source>
</evidence>
<reference evidence="20" key="1">
    <citation type="submission" date="2020-01" db="EMBL/GenBank/DDBJ databases">
        <title>Draft genome sequence of the Termite Coptotermes fromosanus.</title>
        <authorList>
            <person name="Itakura S."/>
            <person name="Yosikawa Y."/>
            <person name="Umezawa K."/>
        </authorList>
    </citation>
    <scope>NUCLEOTIDE SEQUENCE [LARGE SCALE GENOMIC DNA]</scope>
</reference>
<dbReference type="GO" id="GO:0043546">
    <property type="term" value="F:molybdopterin cofactor binding"/>
    <property type="evidence" value="ECO:0007669"/>
    <property type="project" value="InterPro"/>
</dbReference>
<gene>
    <name evidence="19" type="ORF">Cfor_11005</name>
</gene>
<feature type="binding site" evidence="16">
    <location>
        <position position="377"/>
    </location>
    <ligand>
        <name>FAD</name>
        <dbReference type="ChEBI" id="CHEBI:57692"/>
    </ligand>
</feature>
<dbReference type="FunFam" id="3.90.1170.50:FF:000001">
    <property type="entry name" value="Aldehyde oxidase 1"/>
    <property type="match status" value="1"/>
</dbReference>
<dbReference type="SUPFAM" id="SSF56176">
    <property type="entry name" value="FAD-binding/transporter-associated domain-like"/>
    <property type="match status" value="1"/>
</dbReference>
<dbReference type="InterPro" id="IPR036683">
    <property type="entry name" value="CO_DH_flav_C_dom_sf"/>
</dbReference>
<evidence type="ECO:0000256" key="5">
    <source>
        <dbReference type="ARBA" id="ARBA00022505"/>
    </source>
</evidence>
<dbReference type="GO" id="GO:0051537">
    <property type="term" value="F:2 iron, 2 sulfur cluster binding"/>
    <property type="evidence" value="ECO:0007669"/>
    <property type="project" value="UniProtKB-KW"/>
</dbReference>
<feature type="binding site" evidence="16">
    <location>
        <position position="874"/>
    </location>
    <ligand>
        <name>substrate</name>
    </ligand>
</feature>
<dbReference type="FunFam" id="3.30.365.10:FF:000004">
    <property type="entry name" value="Xanthine dehydrogenase oxidase"/>
    <property type="match status" value="1"/>
</dbReference>
<dbReference type="InterPro" id="IPR016167">
    <property type="entry name" value="FAD-bd_PCMH_sub1"/>
</dbReference>
<dbReference type="GO" id="GO:0071949">
    <property type="term" value="F:FAD binding"/>
    <property type="evidence" value="ECO:0007669"/>
    <property type="project" value="InterPro"/>
</dbReference>
<proteinExistence type="inferred from homology"/>
<dbReference type="Pfam" id="PF03450">
    <property type="entry name" value="CO_deh_flav_C"/>
    <property type="match status" value="1"/>
</dbReference>
<dbReference type="InterPro" id="IPR016166">
    <property type="entry name" value="FAD-bd_PCMH"/>
</dbReference>
<name>A0A6L2PPV9_COPFO</name>
<dbReference type="FunFam" id="3.30.365.10:FF:000001">
    <property type="entry name" value="Xanthine dehydrogenase oxidase"/>
    <property type="match status" value="1"/>
</dbReference>
<feature type="non-terminal residue" evidence="19">
    <location>
        <position position="1"/>
    </location>
</feature>
<dbReference type="Gene3D" id="3.30.465.10">
    <property type="match status" value="1"/>
</dbReference>
<dbReference type="SMART" id="SM01092">
    <property type="entry name" value="CO_deh_flav_C"/>
    <property type="match status" value="1"/>
</dbReference>
<feature type="binding site" evidence="17">
    <location>
        <position position="727"/>
    </location>
    <ligand>
        <name>Mo-molybdopterin</name>
        <dbReference type="ChEBI" id="CHEBI:71302"/>
    </ligand>
    <ligandPart>
        <name>Mo</name>
        <dbReference type="ChEBI" id="CHEBI:28685"/>
    </ligandPart>
</feature>
<dbReference type="PROSITE" id="PS00559">
    <property type="entry name" value="MOLYBDOPTERIN_EUK"/>
    <property type="match status" value="1"/>
</dbReference>
<evidence type="ECO:0000256" key="11">
    <source>
        <dbReference type="ARBA" id="ARBA00023004"/>
    </source>
</evidence>
<evidence type="ECO:0000256" key="15">
    <source>
        <dbReference type="PIRSR" id="PIRSR000127-1"/>
    </source>
</evidence>
<dbReference type="Proteomes" id="UP000502823">
    <property type="component" value="Unassembled WGS sequence"/>
</dbReference>
<comment type="subcellular location">
    <subcellularLocation>
        <location evidence="2">Peroxisome</location>
    </subcellularLocation>
</comment>
<keyword evidence="10" id="KW-0560">Oxidoreductase</keyword>
<feature type="binding site" evidence="16">
    <location>
        <position position="359"/>
    </location>
    <ligand>
        <name>FAD</name>
        <dbReference type="ChEBI" id="CHEBI:57692"/>
    </ligand>
</feature>
<dbReference type="InterPro" id="IPR046867">
    <property type="entry name" value="AldOxase/xan_DH_MoCoBD2"/>
</dbReference>
<feature type="binding site" evidence="17">
    <location>
        <position position="758"/>
    </location>
    <ligand>
        <name>Mo-molybdopterin</name>
        <dbReference type="ChEBI" id="CHEBI:71302"/>
    </ligand>
    <ligandPart>
        <name>Mo</name>
        <dbReference type="ChEBI" id="CHEBI:28685"/>
    </ligandPart>
</feature>
<evidence type="ECO:0000259" key="18">
    <source>
        <dbReference type="PROSITE" id="PS51387"/>
    </source>
</evidence>
<dbReference type="InterPro" id="IPR037165">
    <property type="entry name" value="AldOxase/xan_DH_Mopterin-bd_sf"/>
</dbReference>
<dbReference type="Pfam" id="PF00941">
    <property type="entry name" value="FAD_binding_5"/>
    <property type="match status" value="1"/>
</dbReference>
<dbReference type="Gene3D" id="3.30.390.50">
    <property type="entry name" value="CO dehydrogenase flavoprotein, C-terminal domain"/>
    <property type="match status" value="1"/>
</dbReference>
<dbReference type="InterPro" id="IPR002346">
    <property type="entry name" value="Mopterin_DH_FAD-bd"/>
</dbReference>
<feature type="binding site" evidence="17">
    <location>
        <position position="82"/>
    </location>
    <ligand>
        <name>[2Fe-2S] cluster</name>
        <dbReference type="ChEBI" id="CHEBI:190135"/>
        <label>2</label>
    </ligand>
</feature>
<dbReference type="SUPFAM" id="SSF56003">
    <property type="entry name" value="Molybdenum cofactor-binding domain"/>
    <property type="match status" value="1"/>
</dbReference>
<dbReference type="InterPro" id="IPR036856">
    <property type="entry name" value="Ald_Oxase/Xan_DH_a/b_sf"/>
</dbReference>
<dbReference type="GO" id="GO:0005777">
    <property type="term" value="C:peroxisome"/>
    <property type="evidence" value="ECO:0007669"/>
    <property type="project" value="UniProtKB-SubCell"/>
</dbReference>
<evidence type="ECO:0000256" key="3">
    <source>
        <dbReference type="ARBA" id="ARBA00006849"/>
    </source>
</evidence>
<dbReference type="FunCoup" id="A0A6L2PPV9">
    <property type="interactions" value="178"/>
</dbReference>
<evidence type="ECO:0000256" key="13">
    <source>
        <dbReference type="ARBA" id="ARBA00023140"/>
    </source>
</evidence>
<feature type="binding site" evidence="17">
    <location>
        <position position="1039"/>
    </location>
    <ligand>
        <name>Mo-molybdopterin</name>
        <dbReference type="ChEBI" id="CHEBI:71302"/>
    </ligand>
    <ligandPart>
        <name>Mo</name>
        <dbReference type="ChEBI" id="CHEBI:28685"/>
    </ligandPart>
</feature>
<dbReference type="OrthoDB" id="8300278at2759"/>
<comment type="subunit">
    <text evidence="4">Homodimer.</text>
</comment>
<evidence type="ECO:0000256" key="4">
    <source>
        <dbReference type="ARBA" id="ARBA00011738"/>
    </source>
</evidence>
<feature type="binding site" evidence="17">
    <location>
        <position position="872"/>
    </location>
    <ligand>
        <name>Mo-molybdopterin</name>
        <dbReference type="ChEBI" id="CHEBI:71302"/>
    </ligand>
    <ligandPart>
        <name>Mo</name>
        <dbReference type="ChEBI" id="CHEBI:28685"/>
    </ligandPart>
</feature>
<comment type="cofactor">
    <cofactor evidence="17">
        <name>[2Fe-2S] cluster</name>
        <dbReference type="ChEBI" id="CHEBI:190135"/>
    </cofactor>
    <text evidence="17">Binds 2 [2Fe-2S] clusters.</text>
</comment>
<evidence type="ECO:0000256" key="9">
    <source>
        <dbReference type="ARBA" id="ARBA00022827"/>
    </source>
</evidence>
<feature type="binding site" evidence="16">
    <location>
        <position position="314"/>
    </location>
    <ligand>
        <name>FAD</name>
        <dbReference type="ChEBI" id="CHEBI:57692"/>
    </ligand>
</feature>
<dbReference type="Pfam" id="PF20256">
    <property type="entry name" value="MoCoBD_2"/>
    <property type="match status" value="1"/>
</dbReference>
<comment type="cofactor">
    <cofactor evidence="14">
        <name>[2Fe-2S] cluster</name>
        <dbReference type="ChEBI" id="CHEBI:190135"/>
    </cofactor>
</comment>
<feature type="binding site" evidence="17">
    <location>
        <position position="47"/>
    </location>
    <ligand>
        <name>[2Fe-2S] cluster</name>
        <dbReference type="ChEBI" id="CHEBI:190135"/>
        <label>2</label>
    </ligand>
</feature>
<feature type="binding site" evidence="16">
    <location>
        <position position="840"/>
    </location>
    <ligand>
        <name>substrate</name>
    </ligand>
</feature>
<feature type="binding site" evidence="16">
    <location>
        <position position="291"/>
    </location>
    <ligand>
        <name>FAD</name>
        <dbReference type="ChEBI" id="CHEBI:57692"/>
    </ligand>
</feature>
<keyword evidence="20" id="KW-1185">Reference proteome</keyword>
<organism evidence="19 20">
    <name type="scientific">Coptotermes formosanus</name>
    <name type="common">Formosan subterranean termite</name>
    <dbReference type="NCBI Taxonomy" id="36987"/>
    <lineage>
        <taxon>Eukaryota</taxon>
        <taxon>Metazoa</taxon>
        <taxon>Ecdysozoa</taxon>
        <taxon>Arthropoda</taxon>
        <taxon>Hexapoda</taxon>
        <taxon>Insecta</taxon>
        <taxon>Pterygota</taxon>
        <taxon>Neoptera</taxon>
        <taxon>Polyneoptera</taxon>
        <taxon>Dictyoptera</taxon>
        <taxon>Blattodea</taxon>
        <taxon>Blattoidea</taxon>
        <taxon>Termitoidae</taxon>
        <taxon>Rhinotermitidae</taxon>
        <taxon>Coptotermes</taxon>
    </lineage>
</organism>
<dbReference type="Gene3D" id="3.30.43.10">
    <property type="entry name" value="Uridine Diphospho-n-acetylenolpyruvylglucosamine Reductase, domain 2"/>
    <property type="match status" value="1"/>
</dbReference>
<dbReference type="InterPro" id="IPR008274">
    <property type="entry name" value="AldOxase/xan_DH_MoCoBD1"/>
</dbReference>
<keyword evidence="12 17" id="KW-0411">Iron-sulfur</keyword>
<keyword evidence="5 17" id="KW-0500">Molybdenum</keyword>
<dbReference type="InParanoid" id="A0A6L2PPV9"/>
<feature type="binding site" evidence="16">
    <location>
        <position position="970"/>
    </location>
    <ligand>
        <name>substrate</name>
    </ligand>
</feature>
<keyword evidence="9 16" id="KW-0274">FAD</keyword>
<dbReference type="InterPro" id="IPR005107">
    <property type="entry name" value="CO_DH_flav_C"/>
</dbReference>
<feature type="domain" description="FAD-binding PCMH-type" evidence="18">
    <location>
        <begin position="183"/>
        <end position="369"/>
    </location>
</feature>
<keyword evidence="13" id="KW-0576">Peroxisome</keyword>
<evidence type="ECO:0000256" key="7">
    <source>
        <dbReference type="ARBA" id="ARBA00022714"/>
    </source>
</evidence>
<dbReference type="PANTHER" id="PTHR45444:SF3">
    <property type="entry name" value="XANTHINE DEHYDROGENASE"/>
    <property type="match status" value="1"/>
</dbReference>
<keyword evidence="7 17" id="KW-0001">2Fe-2S</keyword>
<dbReference type="FunFam" id="3.30.465.10:FF:000004">
    <property type="entry name" value="Xanthine dehydrogenase/oxidase"/>
    <property type="match status" value="1"/>
</dbReference>
<dbReference type="InterPro" id="IPR014309">
    <property type="entry name" value="Xanthine_DH_Mopterin-bd_su"/>
</dbReference>
<evidence type="ECO:0000256" key="16">
    <source>
        <dbReference type="PIRSR" id="PIRSR000127-2"/>
    </source>
</evidence>
<comment type="cofactor">
    <cofactor evidence="17">
        <name>Mo-molybdopterin</name>
        <dbReference type="ChEBI" id="CHEBI:71302"/>
    </cofactor>
    <text evidence="17">Binds 1 Mo-molybdopterin (Mo-MPT) cofactor per subunit.</text>
</comment>
<dbReference type="SMART" id="SM01008">
    <property type="entry name" value="Ald_Xan_dh_C"/>
    <property type="match status" value="1"/>
</dbReference>
<evidence type="ECO:0000313" key="19">
    <source>
        <dbReference type="EMBL" id="GFG32608.1"/>
    </source>
</evidence>
<dbReference type="InterPro" id="IPR016169">
    <property type="entry name" value="FAD-bd_PCMH_sub2"/>
</dbReference>
<dbReference type="InterPro" id="IPR036884">
    <property type="entry name" value="2Fe-2S-bd_dom_sf"/>
</dbReference>
<evidence type="ECO:0000256" key="12">
    <source>
        <dbReference type="ARBA" id="ARBA00023014"/>
    </source>
</evidence>
<evidence type="ECO:0000256" key="10">
    <source>
        <dbReference type="ARBA" id="ARBA00023002"/>
    </source>
</evidence>
<dbReference type="NCBIfam" id="TIGR02965">
    <property type="entry name" value="xanthine_xdhB"/>
    <property type="match status" value="1"/>
</dbReference>